<reference evidence="2" key="1">
    <citation type="submission" date="2021-01" db="EMBL/GenBank/DDBJ databases">
        <title>Caligus Genome Assembly.</title>
        <authorList>
            <person name="Gallardo-Escarate C."/>
        </authorList>
    </citation>
    <scope>NUCLEOTIDE SEQUENCE [LARGE SCALE GENOMIC DNA]</scope>
</reference>
<proteinExistence type="predicted"/>
<protein>
    <submittedName>
        <fullName evidence="1">Transposable element</fullName>
    </submittedName>
</protein>
<dbReference type="EMBL" id="CP045895">
    <property type="protein sequence ID" value="QQP49043.1"/>
    <property type="molecule type" value="Genomic_DNA"/>
</dbReference>
<keyword evidence="2" id="KW-1185">Reference proteome</keyword>
<sequence length="166" mass="18255">METKRHEIAVMICAHHDTSDIVRIVGVDCITVYRDRPQSGRPVKLTLGDARTAFKDNSKMTMTEFAEKKFVAMTTIFNAVKAKATSHPEITYLNGGEHEALAQGLLAATESGSQPAGLQCPVAFHHGNVKDLKASVDKEWDAMSECYVANVCTAFQRRVEAVIKCQ</sequence>
<name>A0A7T8K7F1_CALRO</name>
<gene>
    <name evidence="1" type="ORF">FKW44_009556</name>
</gene>
<dbReference type="AlphaFoldDB" id="A0A7T8K7F1"/>
<evidence type="ECO:0000313" key="2">
    <source>
        <dbReference type="Proteomes" id="UP000595437"/>
    </source>
</evidence>
<organism evidence="1 2">
    <name type="scientific">Caligus rogercresseyi</name>
    <name type="common">Sea louse</name>
    <dbReference type="NCBI Taxonomy" id="217165"/>
    <lineage>
        <taxon>Eukaryota</taxon>
        <taxon>Metazoa</taxon>
        <taxon>Ecdysozoa</taxon>
        <taxon>Arthropoda</taxon>
        <taxon>Crustacea</taxon>
        <taxon>Multicrustacea</taxon>
        <taxon>Hexanauplia</taxon>
        <taxon>Copepoda</taxon>
        <taxon>Siphonostomatoida</taxon>
        <taxon>Caligidae</taxon>
        <taxon>Caligus</taxon>
    </lineage>
</organism>
<accession>A0A7T8K7F1</accession>
<feature type="non-terminal residue" evidence="1">
    <location>
        <position position="166"/>
    </location>
</feature>
<dbReference type="OrthoDB" id="2446457at2759"/>
<evidence type="ECO:0000313" key="1">
    <source>
        <dbReference type="EMBL" id="QQP49043.1"/>
    </source>
</evidence>
<dbReference type="Proteomes" id="UP000595437">
    <property type="component" value="Chromosome 6"/>
</dbReference>